<evidence type="ECO:0000313" key="3">
    <source>
        <dbReference type="Proteomes" id="UP000291144"/>
    </source>
</evidence>
<reference evidence="2 3" key="1">
    <citation type="submission" date="2019-02" db="EMBL/GenBank/DDBJ databases">
        <title>Kribbella capetownensis sp. nov. and Kribbella speibonae sp. nov., isolated from soil.</title>
        <authorList>
            <person name="Curtis S.M."/>
            <person name="Norton I."/>
            <person name="Everest G.J."/>
            <person name="Meyers P.R."/>
        </authorList>
    </citation>
    <scope>NUCLEOTIDE SEQUENCE [LARGE SCALE GENOMIC DNA]</scope>
    <source>
        <strain evidence="2 3">NRRL B-24813</strain>
    </source>
</reference>
<protein>
    <recommendedName>
        <fullName evidence="4">ABC transporter permease</fullName>
    </recommendedName>
</protein>
<evidence type="ECO:0008006" key="4">
    <source>
        <dbReference type="Google" id="ProtNLM"/>
    </source>
</evidence>
<feature type="transmembrane region" description="Helical" evidence="1">
    <location>
        <begin position="196"/>
        <end position="217"/>
    </location>
</feature>
<dbReference type="RefSeq" id="WP_131349991.1">
    <property type="nucleotide sequence ID" value="NZ_SJKB01000001.1"/>
</dbReference>
<dbReference type="EMBL" id="SJKB01000001">
    <property type="protein sequence ID" value="TCC65538.1"/>
    <property type="molecule type" value="Genomic_DNA"/>
</dbReference>
<keyword evidence="1" id="KW-0812">Transmembrane</keyword>
<sequence>MFRLIRLFGALFSLSLRRTLAFRADMFFEFVTTCIGAAASLTALGMVFSRTDSLGGWSAGEATVLLGTFQIVTGLRSTFVEPNLAWFGGQVKNGQFDAVLLQPAPAIFLASFGSFAPLALIQVGVGLCIVVSGIVQAGLTITATGVLGWLVVVAAATVVMWATRLMLASVVFWAFGLDLDVLYDAVWQFARYPVSIYSPVLRIAFTYALPVALIATVPVEALTRRAGGVVGAVAVAGAAGGVAWLIWRRGLRRYTSATS</sequence>
<proteinExistence type="predicted"/>
<keyword evidence="1" id="KW-1133">Transmembrane helix</keyword>
<organism evidence="2 3">
    <name type="scientific">Kribbella pittospori</name>
    <dbReference type="NCBI Taxonomy" id="722689"/>
    <lineage>
        <taxon>Bacteria</taxon>
        <taxon>Bacillati</taxon>
        <taxon>Actinomycetota</taxon>
        <taxon>Actinomycetes</taxon>
        <taxon>Propionibacteriales</taxon>
        <taxon>Kribbellaceae</taxon>
        <taxon>Kribbella</taxon>
    </lineage>
</organism>
<dbReference type="Pfam" id="PF06182">
    <property type="entry name" value="ABC2_membrane_6"/>
    <property type="match status" value="1"/>
</dbReference>
<feature type="transmembrane region" description="Helical" evidence="1">
    <location>
        <begin position="229"/>
        <end position="247"/>
    </location>
</feature>
<evidence type="ECO:0000313" key="2">
    <source>
        <dbReference type="EMBL" id="TCC65538.1"/>
    </source>
</evidence>
<dbReference type="InterPro" id="IPR010390">
    <property type="entry name" value="ABC-2_transporter-like"/>
</dbReference>
<dbReference type="PANTHER" id="PTHR36833">
    <property type="entry name" value="SLR0610 PROTEIN-RELATED"/>
    <property type="match status" value="1"/>
</dbReference>
<keyword evidence="3" id="KW-1185">Reference proteome</keyword>
<evidence type="ECO:0000256" key="1">
    <source>
        <dbReference type="SAM" id="Phobius"/>
    </source>
</evidence>
<comment type="caution">
    <text evidence="2">The sequence shown here is derived from an EMBL/GenBank/DDBJ whole genome shotgun (WGS) entry which is preliminary data.</text>
</comment>
<name>A0A4R0L3T2_9ACTN</name>
<feature type="transmembrane region" description="Helical" evidence="1">
    <location>
        <begin position="106"/>
        <end position="135"/>
    </location>
</feature>
<gene>
    <name evidence="2" type="ORF">E0H73_00925</name>
</gene>
<dbReference type="PANTHER" id="PTHR36833:SF1">
    <property type="entry name" value="INTEGRAL MEMBRANE TRANSPORT PROTEIN"/>
    <property type="match status" value="1"/>
</dbReference>
<keyword evidence="1" id="KW-0472">Membrane</keyword>
<dbReference type="Proteomes" id="UP000291144">
    <property type="component" value="Unassembled WGS sequence"/>
</dbReference>
<feature type="transmembrane region" description="Helical" evidence="1">
    <location>
        <begin position="147"/>
        <end position="176"/>
    </location>
</feature>
<feature type="transmembrane region" description="Helical" evidence="1">
    <location>
        <begin position="27"/>
        <end position="47"/>
    </location>
</feature>
<accession>A0A4R0L3T2</accession>
<dbReference type="AlphaFoldDB" id="A0A4R0L3T2"/>
<dbReference type="OrthoDB" id="3818833at2"/>